<dbReference type="PANTHER" id="PTHR24286">
    <property type="entry name" value="CYTOCHROME P450 26"/>
    <property type="match status" value="1"/>
</dbReference>
<dbReference type="eggNOG" id="COG2124">
    <property type="taxonomic scope" value="Bacteria"/>
</dbReference>
<dbReference type="AlphaFoldDB" id="Q07HN3"/>
<dbReference type="GO" id="GO:0020037">
    <property type="term" value="F:heme binding"/>
    <property type="evidence" value="ECO:0007669"/>
    <property type="project" value="InterPro"/>
</dbReference>
<evidence type="ECO:0000256" key="8">
    <source>
        <dbReference type="RuleBase" id="RU000461"/>
    </source>
</evidence>
<dbReference type="GO" id="GO:0005506">
    <property type="term" value="F:iron ion binding"/>
    <property type="evidence" value="ECO:0007669"/>
    <property type="project" value="InterPro"/>
</dbReference>
<protein>
    <recommendedName>
        <fullName evidence="10">Cytochrome P450</fullName>
    </recommendedName>
</protein>
<dbReference type="GO" id="GO:0004497">
    <property type="term" value="F:monooxygenase activity"/>
    <property type="evidence" value="ECO:0007669"/>
    <property type="project" value="UniProtKB-KW"/>
</dbReference>
<evidence type="ECO:0000256" key="1">
    <source>
        <dbReference type="ARBA" id="ARBA00001971"/>
    </source>
</evidence>
<evidence type="ECO:0000256" key="3">
    <source>
        <dbReference type="ARBA" id="ARBA00022617"/>
    </source>
</evidence>
<dbReference type="OrthoDB" id="8251248at2"/>
<keyword evidence="6 8" id="KW-0408">Iron</keyword>
<dbReference type="CDD" id="cd20612">
    <property type="entry name" value="CYP_LDS-like_C"/>
    <property type="match status" value="1"/>
</dbReference>
<evidence type="ECO:0000256" key="4">
    <source>
        <dbReference type="ARBA" id="ARBA00022723"/>
    </source>
</evidence>
<dbReference type="PROSITE" id="PS00086">
    <property type="entry name" value="CYTOCHROME_P450"/>
    <property type="match status" value="1"/>
</dbReference>
<evidence type="ECO:0000256" key="5">
    <source>
        <dbReference type="ARBA" id="ARBA00023002"/>
    </source>
</evidence>
<dbReference type="GO" id="GO:0016705">
    <property type="term" value="F:oxidoreductase activity, acting on paired donors, with incorporation or reduction of molecular oxygen"/>
    <property type="evidence" value="ECO:0007669"/>
    <property type="project" value="InterPro"/>
</dbReference>
<keyword evidence="5 8" id="KW-0560">Oxidoreductase</keyword>
<name>Q07HN3_RHOP5</name>
<dbReference type="InterPro" id="IPR036396">
    <property type="entry name" value="Cyt_P450_sf"/>
</dbReference>
<dbReference type="PANTHER" id="PTHR24286:SF24">
    <property type="entry name" value="LANOSTEROL 14-ALPHA DEMETHYLASE"/>
    <property type="match status" value="1"/>
</dbReference>
<organism evidence="9">
    <name type="scientific">Rhodopseudomonas palustris (strain BisA53)</name>
    <dbReference type="NCBI Taxonomy" id="316055"/>
    <lineage>
        <taxon>Bacteria</taxon>
        <taxon>Pseudomonadati</taxon>
        <taxon>Pseudomonadota</taxon>
        <taxon>Alphaproteobacteria</taxon>
        <taxon>Hyphomicrobiales</taxon>
        <taxon>Nitrobacteraceae</taxon>
        <taxon>Rhodopseudomonas</taxon>
    </lineage>
</organism>
<accession>Q07HN3</accession>
<dbReference type="Gene3D" id="1.10.630.10">
    <property type="entry name" value="Cytochrome P450"/>
    <property type="match status" value="1"/>
</dbReference>
<proteinExistence type="inferred from homology"/>
<dbReference type="InterPro" id="IPR001128">
    <property type="entry name" value="Cyt_P450"/>
</dbReference>
<evidence type="ECO:0000313" key="9">
    <source>
        <dbReference type="EMBL" id="ABJ08551.1"/>
    </source>
</evidence>
<reference evidence="9" key="1">
    <citation type="submission" date="2006-09" db="EMBL/GenBank/DDBJ databases">
        <title>Complete sequence of Rhodopseudomonas palustris BisA53.</title>
        <authorList>
            <consortium name="US DOE Joint Genome Institute"/>
            <person name="Copeland A."/>
            <person name="Lucas S."/>
            <person name="Lapidus A."/>
            <person name="Barry K."/>
            <person name="Detter J.C."/>
            <person name="Glavina del Rio T."/>
            <person name="Hammon N."/>
            <person name="Israni S."/>
            <person name="Dalin E."/>
            <person name="Tice H."/>
            <person name="Pitluck S."/>
            <person name="Chain P."/>
            <person name="Malfatti S."/>
            <person name="Shin M."/>
            <person name="Vergez L."/>
            <person name="Schmutz J."/>
            <person name="Larimer F."/>
            <person name="Land M."/>
            <person name="Hauser L."/>
            <person name="Pelletier D.A."/>
            <person name="Kyrpides N."/>
            <person name="Kim E."/>
            <person name="Harwood C.S."/>
            <person name="Oda Y."/>
            <person name="Richardson P."/>
        </authorList>
    </citation>
    <scope>NUCLEOTIDE SEQUENCE [LARGE SCALE GENOMIC DNA]</scope>
    <source>
        <strain evidence="9">BisA53</strain>
    </source>
</reference>
<keyword evidence="7 8" id="KW-0503">Monooxygenase</keyword>
<gene>
    <name evidence="9" type="ordered locus">RPE_4631</name>
</gene>
<keyword evidence="3 8" id="KW-0349">Heme</keyword>
<evidence type="ECO:0000256" key="7">
    <source>
        <dbReference type="ARBA" id="ARBA00023033"/>
    </source>
</evidence>
<dbReference type="HOGENOM" id="CLU_640431_0_0_5"/>
<dbReference type="SUPFAM" id="SSF48264">
    <property type="entry name" value="Cytochrome P450"/>
    <property type="match status" value="1"/>
</dbReference>
<dbReference type="STRING" id="316055.RPE_4631"/>
<dbReference type="EMBL" id="CP000463">
    <property type="protein sequence ID" value="ABJ08551.1"/>
    <property type="molecule type" value="Genomic_DNA"/>
</dbReference>
<dbReference type="Pfam" id="PF00067">
    <property type="entry name" value="p450"/>
    <property type="match status" value="1"/>
</dbReference>
<comment type="similarity">
    <text evidence="2 8">Belongs to the cytochrome P450 family.</text>
</comment>
<dbReference type="KEGG" id="rpe:RPE_4631"/>
<evidence type="ECO:0000256" key="6">
    <source>
        <dbReference type="ARBA" id="ARBA00023004"/>
    </source>
</evidence>
<sequence length="426" mass="47089">MKASTFHPDDMPPGARRALYGIFCWLNRNPIVLRGIGAVLRVWPLVGGWFGLAARASAVKKVLMRPHSFSNTSHASNMVAGDYLIGMDPGPTYNADRALLEQRLAVLSVQADADREAQRRIAKLQANRAGASFDLIDDYLMWVVFRAIEPVYGTAAQKVSQGAQSNADDEALQRQFLMEIRYVAAQLLNGSSATLPARRRAEVCADALQSRIKGATEDIRQAWKVSCLADVIERNAVGLAWISHPVTVQSGALIVQELLRRPGVYDSLRSLAKQSSDIWSDSAFRATVRDHVLELMRFRPVFPLLVRDVPRDTELETGHSRNAPCAAGGKVGVWSIAAMFDSRAVPHSGRFHPGRNWGDEKELRYLMFGYGSRQCPAKDYAVDIMTSALIGLLSLPNSQLRLAPEEGKAIVYDGPLMSRMRVRFGE</sequence>
<keyword evidence="4 8" id="KW-0479">Metal-binding</keyword>
<dbReference type="GO" id="GO:0016125">
    <property type="term" value="P:sterol metabolic process"/>
    <property type="evidence" value="ECO:0007669"/>
    <property type="project" value="TreeGrafter"/>
</dbReference>
<evidence type="ECO:0008006" key="10">
    <source>
        <dbReference type="Google" id="ProtNLM"/>
    </source>
</evidence>
<comment type="cofactor">
    <cofactor evidence="1">
        <name>heme</name>
        <dbReference type="ChEBI" id="CHEBI:30413"/>
    </cofactor>
</comment>
<evidence type="ECO:0000256" key="2">
    <source>
        <dbReference type="ARBA" id="ARBA00010617"/>
    </source>
</evidence>
<dbReference type="InterPro" id="IPR017972">
    <property type="entry name" value="Cyt_P450_CS"/>
</dbReference>